<keyword evidence="3" id="KW-1185">Reference proteome</keyword>
<dbReference type="AlphaFoldDB" id="A0A2J6RSX5"/>
<evidence type="ECO:0000259" key="1">
    <source>
        <dbReference type="Pfam" id="PF12697"/>
    </source>
</evidence>
<dbReference type="Proteomes" id="UP000235786">
    <property type="component" value="Unassembled WGS sequence"/>
</dbReference>
<dbReference type="OrthoDB" id="1263307at2759"/>
<name>A0A2J6RSX5_HYAVF</name>
<accession>A0A2J6RSX5</accession>
<dbReference type="Pfam" id="PF12697">
    <property type="entry name" value="Abhydrolase_6"/>
    <property type="match status" value="1"/>
</dbReference>
<sequence>MPAPKPVFVLVPGSFATPVWYETVTPFLTKAGYEWVNAPLPSSNSEGKFEVPRTMQDDAAAIKAVISSVVDSGKEVVLVMHSYGGFPGTEATEGLGKADLQKQGKEGGVVALVYVAAWMPPVGKSIFTLQGEPEFLKNAGEYTYMPGGEYYKYLFPELPEEKAKSLTASLKNHPSACWHGVITCPAYKSIPTTCIIPELDFIIATEIQKGQVAREEAEGVKIVVHELKGAGHAPMVGVPDKLAELLISTAKTS</sequence>
<feature type="domain" description="AB hydrolase-1" evidence="1">
    <location>
        <begin position="8"/>
        <end position="244"/>
    </location>
</feature>
<dbReference type="EMBL" id="KZ613944">
    <property type="protein sequence ID" value="PMD41626.1"/>
    <property type="molecule type" value="Genomic_DNA"/>
</dbReference>
<protein>
    <submittedName>
        <fullName evidence="2">Alpha/beta-hydrolase</fullName>
    </submittedName>
</protein>
<dbReference type="InterPro" id="IPR052897">
    <property type="entry name" value="Sec-Metab_Biosynth_Hydrolase"/>
</dbReference>
<organism evidence="2 3">
    <name type="scientific">Hyaloscypha variabilis (strain UAMH 11265 / GT02V1 / F)</name>
    <name type="common">Meliniomyces variabilis</name>
    <dbReference type="NCBI Taxonomy" id="1149755"/>
    <lineage>
        <taxon>Eukaryota</taxon>
        <taxon>Fungi</taxon>
        <taxon>Dikarya</taxon>
        <taxon>Ascomycota</taxon>
        <taxon>Pezizomycotina</taxon>
        <taxon>Leotiomycetes</taxon>
        <taxon>Helotiales</taxon>
        <taxon>Hyaloscyphaceae</taxon>
        <taxon>Hyaloscypha</taxon>
        <taxon>Hyaloscypha variabilis</taxon>
    </lineage>
</organism>
<dbReference type="PANTHER" id="PTHR37017:SF11">
    <property type="entry name" value="ESTERASE_LIPASE_THIOESTERASE DOMAIN-CONTAINING PROTEIN"/>
    <property type="match status" value="1"/>
</dbReference>
<dbReference type="InterPro" id="IPR029058">
    <property type="entry name" value="AB_hydrolase_fold"/>
</dbReference>
<evidence type="ECO:0000313" key="2">
    <source>
        <dbReference type="EMBL" id="PMD41626.1"/>
    </source>
</evidence>
<dbReference type="InterPro" id="IPR000073">
    <property type="entry name" value="AB_hydrolase_1"/>
</dbReference>
<dbReference type="SUPFAM" id="SSF53474">
    <property type="entry name" value="alpha/beta-Hydrolases"/>
    <property type="match status" value="1"/>
</dbReference>
<gene>
    <name evidence="2" type="ORF">L207DRAFT_565446</name>
</gene>
<dbReference type="Gene3D" id="3.40.50.1820">
    <property type="entry name" value="alpha/beta hydrolase"/>
    <property type="match status" value="1"/>
</dbReference>
<reference evidence="2 3" key="1">
    <citation type="submission" date="2016-04" db="EMBL/GenBank/DDBJ databases">
        <title>A degradative enzymes factory behind the ericoid mycorrhizal symbiosis.</title>
        <authorList>
            <consortium name="DOE Joint Genome Institute"/>
            <person name="Martino E."/>
            <person name="Morin E."/>
            <person name="Grelet G."/>
            <person name="Kuo A."/>
            <person name="Kohler A."/>
            <person name="Daghino S."/>
            <person name="Barry K."/>
            <person name="Choi C."/>
            <person name="Cichocki N."/>
            <person name="Clum A."/>
            <person name="Copeland A."/>
            <person name="Hainaut M."/>
            <person name="Haridas S."/>
            <person name="Labutti K."/>
            <person name="Lindquist E."/>
            <person name="Lipzen A."/>
            <person name="Khouja H.-R."/>
            <person name="Murat C."/>
            <person name="Ohm R."/>
            <person name="Olson A."/>
            <person name="Spatafora J."/>
            <person name="Veneault-Fourrey C."/>
            <person name="Henrissat B."/>
            <person name="Grigoriev I."/>
            <person name="Martin F."/>
            <person name="Perotto S."/>
        </authorList>
    </citation>
    <scope>NUCLEOTIDE SEQUENCE [LARGE SCALE GENOMIC DNA]</scope>
    <source>
        <strain evidence="2 3">F</strain>
    </source>
</reference>
<evidence type="ECO:0000313" key="3">
    <source>
        <dbReference type="Proteomes" id="UP000235786"/>
    </source>
</evidence>
<dbReference type="PANTHER" id="PTHR37017">
    <property type="entry name" value="AB HYDROLASE-1 DOMAIN-CONTAINING PROTEIN-RELATED"/>
    <property type="match status" value="1"/>
</dbReference>
<keyword evidence="2" id="KW-0378">Hydrolase</keyword>
<proteinExistence type="predicted"/>
<dbReference type="GO" id="GO:0016787">
    <property type="term" value="F:hydrolase activity"/>
    <property type="evidence" value="ECO:0007669"/>
    <property type="project" value="UniProtKB-KW"/>
</dbReference>